<name>A0A498HFM0_MALDO</name>
<accession>A0A498HFM0</accession>
<gene>
    <name evidence="2" type="ORF">DVH24_007532</name>
</gene>
<dbReference type="PANTHER" id="PTHR47723:SF19">
    <property type="entry name" value="POLYNUCLEOTIDYL TRANSFERASE, RIBONUCLEASE H-LIKE SUPERFAMILY PROTEIN"/>
    <property type="match status" value="1"/>
</dbReference>
<dbReference type="Proteomes" id="UP000290289">
    <property type="component" value="Chromosome 16"/>
</dbReference>
<evidence type="ECO:0000259" key="1">
    <source>
        <dbReference type="Pfam" id="PF13456"/>
    </source>
</evidence>
<dbReference type="InterPro" id="IPR002156">
    <property type="entry name" value="RNaseH_domain"/>
</dbReference>
<dbReference type="EMBL" id="RDQH01000342">
    <property type="protein sequence ID" value="RXH70276.1"/>
    <property type="molecule type" value="Genomic_DNA"/>
</dbReference>
<evidence type="ECO:0000313" key="2">
    <source>
        <dbReference type="EMBL" id="RXH70276.1"/>
    </source>
</evidence>
<sequence length="121" mass="13669">MAWEINVRWLWVGGARFAGLLQMAGGVGGEFFNGAAMVEAAAIRAALVMCRDMHYEMVEIEYDALSLINMINGECTIDANLKCFIFYIQNLASQIREVKFMYVQRSCNLALWFVPIGCLWS</sequence>
<organism evidence="2 3">
    <name type="scientific">Malus domestica</name>
    <name type="common">Apple</name>
    <name type="synonym">Pyrus malus</name>
    <dbReference type="NCBI Taxonomy" id="3750"/>
    <lineage>
        <taxon>Eukaryota</taxon>
        <taxon>Viridiplantae</taxon>
        <taxon>Streptophyta</taxon>
        <taxon>Embryophyta</taxon>
        <taxon>Tracheophyta</taxon>
        <taxon>Spermatophyta</taxon>
        <taxon>Magnoliopsida</taxon>
        <taxon>eudicotyledons</taxon>
        <taxon>Gunneridae</taxon>
        <taxon>Pentapetalae</taxon>
        <taxon>rosids</taxon>
        <taxon>fabids</taxon>
        <taxon>Rosales</taxon>
        <taxon>Rosaceae</taxon>
        <taxon>Amygdaloideae</taxon>
        <taxon>Maleae</taxon>
        <taxon>Malus</taxon>
    </lineage>
</organism>
<dbReference type="Gene3D" id="3.30.420.10">
    <property type="entry name" value="Ribonuclease H-like superfamily/Ribonuclease H"/>
    <property type="match status" value="1"/>
</dbReference>
<keyword evidence="3" id="KW-1185">Reference proteome</keyword>
<dbReference type="GO" id="GO:0003676">
    <property type="term" value="F:nucleic acid binding"/>
    <property type="evidence" value="ECO:0007669"/>
    <property type="project" value="InterPro"/>
</dbReference>
<dbReference type="PANTHER" id="PTHR47723">
    <property type="entry name" value="OS05G0353850 PROTEIN"/>
    <property type="match status" value="1"/>
</dbReference>
<comment type="caution">
    <text evidence="2">The sequence shown here is derived from an EMBL/GenBank/DDBJ whole genome shotgun (WGS) entry which is preliminary data.</text>
</comment>
<reference evidence="2 3" key="1">
    <citation type="submission" date="2018-10" db="EMBL/GenBank/DDBJ databases">
        <title>A high-quality apple genome assembly.</title>
        <authorList>
            <person name="Hu J."/>
        </authorList>
    </citation>
    <scope>NUCLEOTIDE SEQUENCE [LARGE SCALE GENOMIC DNA]</scope>
    <source>
        <strain evidence="3">cv. HFTH1</strain>
        <tissue evidence="2">Young leaf</tissue>
    </source>
</reference>
<proteinExistence type="predicted"/>
<feature type="domain" description="RNase H type-1" evidence="1">
    <location>
        <begin position="34"/>
        <end position="108"/>
    </location>
</feature>
<dbReference type="GO" id="GO:0004523">
    <property type="term" value="F:RNA-DNA hybrid ribonuclease activity"/>
    <property type="evidence" value="ECO:0007669"/>
    <property type="project" value="InterPro"/>
</dbReference>
<evidence type="ECO:0000313" key="3">
    <source>
        <dbReference type="Proteomes" id="UP000290289"/>
    </source>
</evidence>
<dbReference type="InterPro" id="IPR036397">
    <property type="entry name" value="RNaseH_sf"/>
</dbReference>
<protein>
    <recommendedName>
        <fullName evidence="1">RNase H type-1 domain-containing protein</fullName>
    </recommendedName>
</protein>
<dbReference type="InterPro" id="IPR053151">
    <property type="entry name" value="RNase_H-like"/>
</dbReference>
<dbReference type="InterPro" id="IPR044730">
    <property type="entry name" value="RNase_H-like_dom_plant"/>
</dbReference>
<dbReference type="AlphaFoldDB" id="A0A498HFM0"/>
<dbReference type="CDD" id="cd06222">
    <property type="entry name" value="RNase_H_like"/>
    <property type="match status" value="1"/>
</dbReference>
<dbReference type="Pfam" id="PF13456">
    <property type="entry name" value="RVT_3"/>
    <property type="match status" value="1"/>
</dbReference>